<name>A0A438AJK5_9RHOB</name>
<dbReference type="GO" id="GO:0016226">
    <property type="term" value="P:iron-sulfur cluster assembly"/>
    <property type="evidence" value="ECO:0007669"/>
    <property type="project" value="TreeGrafter"/>
</dbReference>
<dbReference type="InterPro" id="IPR002634">
    <property type="entry name" value="BolA"/>
</dbReference>
<dbReference type="EMBL" id="RQXX01000002">
    <property type="protein sequence ID" value="RVV98787.1"/>
    <property type="molecule type" value="Genomic_DNA"/>
</dbReference>
<dbReference type="PANTHER" id="PTHR46230:SF7">
    <property type="entry name" value="BOLA-LIKE PROTEIN 1"/>
    <property type="match status" value="1"/>
</dbReference>
<gene>
    <name evidence="2" type="ORF">EKE94_07760</name>
</gene>
<protein>
    <submittedName>
        <fullName evidence="2">BolA family transcriptional regulator</fullName>
    </submittedName>
</protein>
<evidence type="ECO:0000313" key="2">
    <source>
        <dbReference type="EMBL" id="RVV98787.1"/>
    </source>
</evidence>
<keyword evidence="3" id="KW-1185">Reference proteome</keyword>
<evidence type="ECO:0000256" key="1">
    <source>
        <dbReference type="RuleBase" id="RU003860"/>
    </source>
</evidence>
<proteinExistence type="inferred from homology"/>
<dbReference type="Pfam" id="PF01722">
    <property type="entry name" value="BolA"/>
    <property type="match status" value="1"/>
</dbReference>
<evidence type="ECO:0000313" key="3">
    <source>
        <dbReference type="Proteomes" id="UP000285908"/>
    </source>
</evidence>
<sequence length="85" mass="9582">MPLTDTIHERLTEAFDPRELDVVDDSESHRGHAGYREGGESHFNIRIRSEVFDPMSRIERHRAIHRALGADVVGRIHALALDVAG</sequence>
<comment type="similarity">
    <text evidence="1">Belongs to the BolA/IbaG family.</text>
</comment>
<dbReference type="AlphaFoldDB" id="A0A438AJK5"/>
<dbReference type="Proteomes" id="UP000285908">
    <property type="component" value="Unassembled WGS sequence"/>
</dbReference>
<dbReference type="SUPFAM" id="SSF82657">
    <property type="entry name" value="BolA-like"/>
    <property type="match status" value="1"/>
</dbReference>
<dbReference type="Gene3D" id="3.30.300.90">
    <property type="entry name" value="BolA-like"/>
    <property type="match status" value="1"/>
</dbReference>
<dbReference type="PANTHER" id="PTHR46230">
    <property type="match status" value="1"/>
</dbReference>
<comment type="caution">
    <text evidence="2">The sequence shown here is derived from an EMBL/GenBank/DDBJ whole genome shotgun (WGS) entry which is preliminary data.</text>
</comment>
<organism evidence="2 3">
    <name type="scientific">Mesobaculum littorinae</name>
    <dbReference type="NCBI Taxonomy" id="2486419"/>
    <lineage>
        <taxon>Bacteria</taxon>
        <taxon>Pseudomonadati</taxon>
        <taxon>Pseudomonadota</taxon>
        <taxon>Alphaproteobacteria</taxon>
        <taxon>Rhodobacterales</taxon>
        <taxon>Roseobacteraceae</taxon>
        <taxon>Mesobaculum</taxon>
    </lineage>
</organism>
<dbReference type="InterPro" id="IPR036065">
    <property type="entry name" value="BolA-like_sf"/>
</dbReference>
<reference evidence="2 3" key="1">
    <citation type="submission" date="2018-11" db="EMBL/GenBank/DDBJ databases">
        <title>Mesobaculum littorinae gen. nov., sp. nov., isolated from Littorina scabra that represents a novel genus of the order Rhodobacteraceae.</title>
        <authorList>
            <person name="Li F."/>
        </authorList>
    </citation>
    <scope>NUCLEOTIDE SEQUENCE [LARGE SCALE GENOMIC DNA]</scope>
    <source>
        <strain evidence="2 3">M0103</strain>
    </source>
</reference>
<dbReference type="OrthoDB" id="9811118at2"/>
<dbReference type="PIRSF" id="PIRSF003113">
    <property type="entry name" value="BolA"/>
    <property type="match status" value="1"/>
</dbReference>
<dbReference type="RefSeq" id="WP_127906018.1">
    <property type="nucleotide sequence ID" value="NZ_RQXX01000002.1"/>
</dbReference>
<accession>A0A438AJK5</accession>